<proteinExistence type="predicted"/>
<feature type="compositionally biased region" description="Polar residues" evidence="1">
    <location>
        <begin position="122"/>
        <end position="133"/>
    </location>
</feature>
<name>A0A024U9D2_9STRA</name>
<feature type="compositionally biased region" description="Polar residues" evidence="1">
    <location>
        <begin position="17"/>
        <end position="27"/>
    </location>
</feature>
<dbReference type="eggNOG" id="ENOG502QUYR">
    <property type="taxonomic scope" value="Eukaryota"/>
</dbReference>
<dbReference type="InterPro" id="IPR036034">
    <property type="entry name" value="PDZ_sf"/>
</dbReference>
<feature type="compositionally biased region" description="Polar residues" evidence="1">
    <location>
        <begin position="74"/>
        <end position="96"/>
    </location>
</feature>
<dbReference type="RefSeq" id="XP_008869082.1">
    <property type="nucleotide sequence ID" value="XM_008870860.1"/>
</dbReference>
<feature type="compositionally biased region" description="Basic and acidic residues" evidence="1">
    <location>
        <begin position="1"/>
        <end position="13"/>
    </location>
</feature>
<sequence>MADDMNQRMEQVKQRLNRLTTGNEYQNMNSVHRSQVITTHAAPSRQGFQNTSPLPHSRQPPQYIQPSYPQQQQTSVVKSRSSRLPPSPQHPSLQDQSRMHMPSQQQASSLRQQAPVPGPYGQQPTQRQHISQQPPIPRQHQPSPHDVPSTHELHMRLQQQRAQYESAGASRRETPPPPSPAVNPPRYQERPRDPRQDLASPPAPQQRREVPHLRGGSSIPQSHASTSTSSAFSEYSDQYSMRSSFQQAPIDEDRHSAPSVMSDFSEEIDDAFNHKMMPPIRKNEYDFMWEGGALGLVLVEDPTHRMPIVKRVSSHVSTASKFVSEGDILVYINANQTREYKMPALMGMLKDLKKPICMRFRRAHDLPEDNSPMLPPLEPSEYEFLWEEGNLGMTLGITTQTAIPYVKRLTGKGTSPHLALVAPGDELVMINEKACGDLGFDAAMSFIKSVPKPAVLRFRQVAGPADAVAAAQGAADSTSHQAALMKLDEASMYCVQWSDGPFGLTVKELLTESGPVPVVTRKTGRNTCAGLRRVAVGDVLVEIGTMKVTDLGFENATKVLRNIAKPVALKFQAVGD</sequence>
<feature type="compositionally biased region" description="Basic and acidic residues" evidence="1">
    <location>
        <begin position="187"/>
        <end position="196"/>
    </location>
</feature>
<organism evidence="2">
    <name type="scientific">Aphanomyces invadans</name>
    <dbReference type="NCBI Taxonomy" id="157072"/>
    <lineage>
        <taxon>Eukaryota</taxon>
        <taxon>Sar</taxon>
        <taxon>Stramenopiles</taxon>
        <taxon>Oomycota</taxon>
        <taxon>Saprolegniomycetes</taxon>
        <taxon>Saprolegniales</taxon>
        <taxon>Verrucalvaceae</taxon>
        <taxon>Aphanomyces</taxon>
    </lineage>
</organism>
<accession>A0A024U9D2</accession>
<feature type="region of interest" description="Disordered" evidence="1">
    <location>
        <begin position="43"/>
        <end position="245"/>
    </location>
</feature>
<feature type="compositionally biased region" description="Low complexity" evidence="1">
    <location>
        <begin position="103"/>
        <end position="114"/>
    </location>
</feature>
<dbReference type="GeneID" id="20083028"/>
<gene>
    <name evidence="2" type="ORF">H310_05978</name>
</gene>
<dbReference type="VEuPathDB" id="FungiDB:H310_05978"/>
<evidence type="ECO:0008006" key="3">
    <source>
        <dbReference type="Google" id="ProtNLM"/>
    </source>
</evidence>
<evidence type="ECO:0000256" key="1">
    <source>
        <dbReference type="SAM" id="MobiDB-lite"/>
    </source>
</evidence>
<feature type="compositionally biased region" description="Low complexity" evidence="1">
    <location>
        <begin position="59"/>
        <end position="73"/>
    </location>
</feature>
<feature type="region of interest" description="Disordered" evidence="1">
    <location>
        <begin position="1"/>
        <end position="27"/>
    </location>
</feature>
<dbReference type="OrthoDB" id="114720at2759"/>
<reference evidence="2" key="1">
    <citation type="submission" date="2013-12" db="EMBL/GenBank/DDBJ databases">
        <title>The Genome Sequence of Aphanomyces invadans NJM9701.</title>
        <authorList>
            <consortium name="The Broad Institute Genomics Platform"/>
            <person name="Russ C."/>
            <person name="Tyler B."/>
            <person name="van West P."/>
            <person name="Dieguez-Uribeondo J."/>
            <person name="Young S.K."/>
            <person name="Zeng Q."/>
            <person name="Gargeya S."/>
            <person name="Fitzgerald M."/>
            <person name="Abouelleil A."/>
            <person name="Alvarado L."/>
            <person name="Chapman S.B."/>
            <person name="Gainer-Dewar J."/>
            <person name="Goldberg J."/>
            <person name="Griggs A."/>
            <person name="Gujja S."/>
            <person name="Hansen M."/>
            <person name="Howarth C."/>
            <person name="Imamovic A."/>
            <person name="Ireland A."/>
            <person name="Larimer J."/>
            <person name="McCowan C."/>
            <person name="Murphy C."/>
            <person name="Pearson M."/>
            <person name="Poon T.W."/>
            <person name="Priest M."/>
            <person name="Roberts A."/>
            <person name="Saif S."/>
            <person name="Shea T."/>
            <person name="Sykes S."/>
            <person name="Wortman J."/>
            <person name="Nusbaum C."/>
            <person name="Birren B."/>
        </authorList>
    </citation>
    <scope>NUCLEOTIDE SEQUENCE [LARGE SCALE GENOMIC DNA]</scope>
    <source>
        <strain evidence="2">NJM9701</strain>
    </source>
</reference>
<protein>
    <recommendedName>
        <fullName evidence="3">PDZ domain-containing protein</fullName>
    </recommendedName>
</protein>
<evidence type="ECO:0000313" key="2">
    <source>
        <dbReference type="EMBL" id="ETW02477.1"/>
    </source>
</evidence>
<dbReference type="AlphaFoldDB" id="A0A024U9D2"/>
<feature type="compositionally biased region" description="Low complexity" evidence="1">
    <location>
        <begin position="217"/>
        <end position="236"/>
    </location>
</feature>
<dbReference type="SUPFAM" id="SSF50156">
    <property type="entry name" value="PDZ domain-like"/>
    <property type="match status" value="2"/>
</dbReference>
<dbReference type="EMBL" id="KI913961">
    <property type="protein sequence ID" value="ETW02477.1"/>
    <property type="molecule type" value="Genomic_DNA"/>
</dbReference>